<protein>
    <recommendedName>
        <fullName evidence="3">DH domain-containing protein</fullName>
    </recommendedName>
</protein>
<dbReference type="KEGG" id="abp:AGABI1DRAFT45100"/>
<dbReference type="GeneID" id="18829574"/>
<dbReference type="OrthoDB" id="3358861at2759"/>
<dbReference type="InterPro" id="IPR027267">
    <property type="entry name" value="AH/BAR_dom_sf"/>
</dbReference>
<dbReference type="Gene3D" id="1.20.1270.60">
    <property type="entry name" value="Arfaptin homology (AH) domain/BAR domain"/>
    <property type="match status" value="1"/>
</dbReference>
<dbReference type="GO" id="GO:0070941">
    <property type="term" value="P:eisosome assembly"/>
    <property type="evidence" value="ECO:0007669"/>
    <property type="project" value="TreeGrafter"/>
</dbReference>
<dbReference type="InterPro" id="IPR028245">
    <property type="entry name" value="PIL1/LSP1"/>
</dbReference>
<dbReference type="GO" id="GO:0005886">
    <property type="term" value="C:plasma membrane"/>
    <property type="evidence" value="ECO:0007669"/>
    <property type="project" value="TreeGrafter"/>
</dbReference>
<dbReference type="OMA" id="WREQLKS"/>
<dbReference type="Proteomes" id="UP000008493">
    <property type="component" value="Unassembled WGS sequence"/>
</dbReference>
<dbReference type="EMBL" id="JH971403">
    <property type="protein sequence ID" value="EKM76339.1"/>
    <property type="molecule type" value="Genomic_DNA"/>
</dbReference>
<sequence>MVHRPSDPRLLLNLISHEKSYSKHLQSLLDSSHASLTSLSAFAATSAQPVSSVILSIVEDFSNADNALCRYKDAVDAWREQLKSLKDLETEIANIARDREILYVLNARIVFQHS</sequence>
<dbReference type="PANTHER" id="PTHR31962:SF1">
    <property type="entry name" value="SPHINGOLIPID LONG CHAIN BASE-RESPONSIVE PROTEIN PIL1"/>
    <property type="match status" value="1"/>
</dbReference>
<evidence type="ECO:0000313" key="2">
    <source>
        <dbReference type="Proteomes" id="UP000008493"/>
    </source>
</evidence>
<name>K5VPD6_AGABU</name>
<dbReference type="eggNOG" id="ENOG502S5EX">
    <property type="taxonomic scope" value="Eukaryota"/>
</dbReference>
<evidence type="ECO:0000313" key="1">
    <source>
        <dbReference type="EMBL" id="EKM76339.1"/>
    </source>
</evidence>
<proteinExistence type="predicted"/>
<dbReference type="PANTHER" id="PTHR31962">
    <property type="entry name" value="SPHINGOLIPID LONG CHAIN BASE-RESPONSIVE PROTEIN PIL1"/>
    <property type="match status" value="1"/>
</dbReference>
<dbReference type="GO" id="GO:0036286">
    <property type="term" value="C:eisosome filament"/>
    <property type="evidence" value="ECO:0007669"/>
    <property type="project" value="TreeGrafter"/>
</dbReference>
<dbReference type="InParanoid" id="K5VPD6"/>
<organism evidence="1 2">
    <name type="scientific">Agaricus bisporus var. burnettii (strain JB137-S8 / ATCC MYA-4627 / FGSC 10392)</name>
    <name type="common">White button mushroom</name>
    <dbReference type="NCBI Taxonomy" id="597362"/>
    <lineage>
        <taxon>Eukaryota</taxon>
        <taxon>Fungi</taxon>
        <taxon>Dikarya</taxon>
        <taxon>Basidiomycota</taxon>
        <taxon>Agaricomycotina</taxon>
        <taxon>Agaricomycetes</taxon>
        <taxon>Agaricomycetidae</taxon>
        <taxon>Agaricales</taxon>
        <taxon>Agaricineae</taxon>
        <taxon>Agaricaceae</taxon>
        <taxon>Agaricus</taxon>
    </lineage>
</organism>
<accession>K5VPD6</accession>
<dbReference type="AlphaFoldDB" id="K5VPD6"/>
<reference evidence="2" key="1">
    <citation type="journal article" date="2012" name="Proc. Natl. Acad. Sci. U.S.A.">
        <title>Genome sequence of the button mushroom Agaricus bisporus reveals mechanisms governing adaptation to a humic-rich ecological niche.</title>
        <authorList>
            <person name="Morin E."/>
            <person name="Kohler A."/>
            <person name="Baker A.R."/>
            <person name="Foulongne-Oriol M."/>
            <person name="Lombard V."/>
            <person name="Nagy L.G."/>
            <person name="Ohm R.A."/>
            <person name="Patyshakuliyeva A."/>
            <person name="Brun A."/>
            <person name="Aerts A.L."/>
            <person name="Bailey A.M."/>
            <person name="Billette C."/>
            <person name="Coutinho P.M."/>
            <person name="Deakin G."/>
            <person name="Doddapaneni H."/>
            <person name="Floudas D."/>
            <person name="Grimwood J."/>
            <person name="Hilden K."/>
            <person name="Kuees U."/>
            <person name="LaButti K.M."/>
            <person name="Lapidus A."/>
            <person name="Lindquist E.A."/>
            <person name="Lucas S.M."/>
            <person name="Murat C."/>
            <person name="Riley R.W."/>
            <person name="Salamov A.A."/>
            <person name="Schmutz J."/>
            <person name="Subramanian V."/>
            <person name="Woesten H.A.B."/>
            <person name="Xu J."/>
            <person name="Eastwood D.C."/>
            <person name="Foster G.D."/>
            <person name="Sonnenberg A.S."/>
            <person name="Cullen D."/>
            <person name="de Vries R.P."/>
            <person name="Lundell T."/>
            <person name="Hibbett D.S."/>
            <person name="Henrissat B."/>
            <person name="Burton K.S."/>
            <person name="Kerrigan R.W."/>
            <person name="Challen M.P."/>
            <person name="Grigoriev I.V."/>
            <person name="Martin F."/>
        </authorList>
    </citation>
    <scope>NUCLEOTIDE SEQUENCE [LARGE SCALE GENOMIC DNA]</scope>
    <source>
        <strain evidence="2">JB137-S8 / ATCC MYA-4627 / FGSC 10392</strain>
    </source>
</reference>
<evidence type="ECO:0008006" key="3">
    <source>
        <dbReference type="Google" id="ProtNLM"/>
    </source>
</evidence>
<dbReference type="GO" id="GO:0008289">
    <property type="term" value="F:lipid binding"/>
    <property type="evidence" value="ECO:0007669"/>
    <property type="project" value="TreeGrafter"/>
</dbReference>
<keyword evidence="2" id="KW-1185">Reference proteome</keyword>
<dbReference type="RefSeq" id="XP_007332979.1">
    <property type="nucleotide sequence ID" value="XM_007332917.1"/>
</dbReference>
<gene>
    <name evidence="1" type="ORF">AGABI1DRAFT_45100</name>
</gene>
<dbReference type="HOGENOM" id="CLU_2284077_0_0_1"/>
<dbReference type="GO" id="GO:0006897">
    <property type="term" value="P:endocytosis"/>
    <property type="evidence" value="ECO:0007669"/>
    <property type="project" value="TreeGrafter"/>
</dbReference>